<feature type="transmembrane region" description="Helical" evidence="7">
    <location>
        <begin position="250"/>
        <end position="269"/>
    </location>
</feature>
<evidence type="ECO:0000313" key="9">
    <source>
        <dbReference type="Proteomes" id="UP000010074"/>
    </source>
</evidence>
<dbReference type="OrthoDB" id="5297228at2"/>
<feature type="transmembrane region" description="Helical" evidence="7">
    <location>
        <begin position="211"/>
        <end position="230"/>
    </location>
</feature>
<comment type="caution">
    <text evidence="7">Lacks conserved residue(s) required for the propagation of feature annotation.</text>
</comment>
<evidence type="ECO:0000256" key="6">
    <source>
        <dbReference type="ARBA" id="ARBA00023136"/>
    </source>
</evidence>
<protein>
    <submittedName>
        <fullName evidence="8">ABC-type organic solvent resistance transport system permease protein</fullName>
    </submittedName>
</protein>
<dbReference type="InterPro" id="IPR030802">
    <property type="entry name" value="Permease_MalE"/>
</dbReference>
<keyword evidence="5 7" id="KW-1133">Transmembrane helix</keyword>
<dbReference type="NCBIfam" id="TIGR00056">
    <property type="entry name" value="MlaE family lipid ABC transporter permease subunit"/>
    <property type="match status" value="1"/>
</dbReference>
<dbReference type="GO" id="GO:0005548">
    <property type="term" value="F:phospholipid transporter activity"/>
    <property type="evidence" value="ECO:0007669"/>
    <property type="project" value="TreeGrafter"/>
</dbReference>
<evidence type="ECO:0000256" key="5">
    <source>
        <dbReference type="ARBA" id="ARBA00022989"/>
    </source>
</evidence>
<dbReference type="InterPro" id="IPR003453">
    <property type="entry name" value="ABC_MlaE_roteobac"/>
</dbReference>
<feature type="transmembrane region" description="Helical" evidence="7">
    <location>
        <begin position="65"/>
        <end position="85"/>
    </location>
</feature>
<dbReference type="EMBL" id="CP002930">
    <property type="protein sequence ID" value="AFY02724.1"/>
    <property type="molecule type" value="Genomic_DNA"/>
</dbReference>
<evidence type="ECO:0000256" key="3">
    <source>
        <dbReference type="ARBA" id="ARBA00022448"/>
    </source>
</evidence>
<gene>
    <name evidence="8" type="ORF">Bdt_3049</name>
</gene>
<evidence type="ECO:0000256" key="7">
    <source>
        <dbReference type="RuleBase" id="RU362044"/>
    </source>
</evidence>
<dbReference type="STRING" id="1069642.Bdt_3049"/>
<evidence type="ECO:0000256" key="4">
    <source>
        <dbReference type="ARBA" id="ARBA00022692"/>
    </source>
</evidence>
<dbReference type="PANTHER" id="PTHR30188:SF4">
    <property type="entry name" value="PROTEIN TRIGALACTOSYLDIACYLGLYCEROL 1, CHLOROPLASTIC"/>
    <property type="match status" value="1"/>
</dbReference>
<accession>K7ZBX9</accession>
<comment type="subcellular location">
    <subcellularLocation>
        <location evidence="1">Membrane</location>
        <topology evidence="1">Multi-pass membrane protein</topology>
    </subcellularLocation>
</comment>
<keyword evidence="6 7" id="KW-0472">Membrane</keyword>
<dbReference type="PATRIC" id="fig|1069642.3.peg.3015"/>
<keyword evidence="3" id="KW-0813">Transport</keyword>
<dbReference type="AlphaFoldDB" id="K7ZBX9"/>
<evidence type="ECO:0000313" key="8">
    <source>
        <dbReference type="EMBL" id="AFY02724.1"/>
    </source>
</evidence>
<evidence type="ECO:0000256" key="1">
    <source>
        <dbReference type="ARBA" id="ARBA00004141"/>
    </source>
</evidence>
<proteinExistence type="inferred from homology"/>
<reference evidence="8 9" key="1">
    <citation type="journal article" date="2012" name="BMC Genomics">
        <title>Genome analysis of a simultaneously predatory and prey-independent, novel Bdellovibrio bacteriovorus from the River Tiber, supports in silico predictions of both ancient and recent lateral gene transfer from diverse bacteria.</title>
        <authorList>
            <person name="Hobley L."/>
            <person name="Lerner T.R."/>
            <person name="Williams L.E."/>
            <person name="Lambert C."/>
            <person name="Till R."/>
            <person name="Milner D.S."/>
            <person name="Basford S.M."/>
            <person name="Capeness M.J."/>
            <person name="Fenton A.K."/>
            <person name="Atterbury R.J."/>
            <person name="Harris M.A."/>
            <person name="Sockett R.E."/>
        </authorList>
    </citation>
    <scope>NUCLEOTIDE SEQUENCE [LARGE SCALE GENOMIC DNA]</scope>
    <source>
        <strain evidence="8 9">Tiberius</strain>
    </source>
</reference>
<evidence type="ECO:0000256" key="2">
    <source>
        <dbReference type="ARBA" id="ARBA00007556"/>
    </source>
</evidence>
<dbReference type="Pfam" id="PF02405">
    <property type="entry name" value="MlaE"/>
    <property type="match status" value="1"/>
</dbReference>
<keyword evidence="4 7" id="KW-0812">Transmembrane</keyword>
<name>K7ZBX9_BDEBC</name>
<comment type="similarity">
    <text evidence="2 7">Belongs to the MlaE permease family.</text>
</comment>
<sequence length="275" mass="30011">MTLSQKLYKLISGVGRYFMGTISDLVSSTGKIIIFFNESMRLIFAKPSRFTEVIRHMEFIGNQSIGIICLTGGFTGLALSLQLYLGFKLFNAVNMVGPTVALGITRELGPVLTGLIVAARAGGAMAARLGTMRVNEQIDALDVMGVNTKQYLVSPRLVAAFICMPLLVAVFDFIAMLGSWFLCVKMVGLDEAVFWQKIADFIEIRHINEGLLKGMVFGIYFALMCTYRGFNTTGGAKGVGEATNQGVVQSMVGIIILDYFATNMIRLFYSLVGIT</sequence>
<dbReference type="KEGG" id="bbat:Bdt_3049"/>
<dbReference type="HOGENOM" id="CLU_045686_1_1_7"/>
<feature type="transmembrane region" description="Helical" evidence="7">
    <location>
        <begin position="157"/>
        <end position="182"/>
    </location>
</feature>
<dbReference type="GO" id="GO:0043190">
    <property type="term" value="C:ATP-binding cassette (ABC) transporter complex"/>
    <property type="evidence" value="ECO:0007669"/>
    <property type="project" value="InterPro"/>
</dbReference>
<organism evidence="8 9">
    <name type="scientific">Bdellovibrio bacteriovorus str. Tiberius</name>
    <dbReference type="NCBI Taxonomy" id="1069642"/>
    <lineage>
        <taxon>Bacteria</taxon>
        <taxon>Pseudomonadati</taxon>
        <taxon>Bdellovibrionota</taxon>
        <taxon>Bdellovibrionia</taxon>
        <taxon>Bdellovibrionales</taxon>
        <taxon>Pseudobdellovibrionaceae</taxon>
        <taxon>Bdellovibrio</taxon>
    </lineage>
</organism>
<dbReference type="PANTHER" id="PTHR30188">
    <property type="entry name" value="ABC TRANSPORTER PERMEASE PROTEIN-RELATED"/>
    <property type="match status" value="1"/>
</dbReference>
<dbReference type="Proteomes" id="UP000010074">
    <property type="component" value="Chromosome"/>
</dbReference>